<evidence type="ECO:0000313" key="2">
    <source>
        <dbReference type="EMBL" id="SVD31947.1"/>
    </source>
</evidence>
<dbReference type="GO" id="GO:0070403">
    <property type="term" value="F:NAD+ binding"/>
    <property type="evidence" value="ECO:0007669"/>
    <property type="project" value="InterPro"/>
</dbReference>
<proteinExistence type="predicted"/>
<sequence length="218" mass="23605">MDNTEQPSRVLVVGAGTMGHSIAQVFAQAGLTVDLADTNAEVLERAVRGIEANLSTITESKHSSEAETRTYVENVLKLVKPTTDLIGVTNEAEIVFEAVYESIEAKQEVFNLLEEHIPNETIIASNTSVLNLFDETKLSHPERLVCAHWFAPAHIVPLVEVAGGPATSEHVVNRTVAFLESVGKRPLIMKKFVPGFIANRIMMAMADAAEELLDSGAA</sequence>
<feature type="domain" description="3-hydroxyacyl-CoA dehydrogenase NAD binding" evidence="1">
    <location>
        <begin position="10"/>
        <end position="190"/>
    </location>
</feature>
<dbReference type="GO" id="GO:0006631">
    <property type="term" value="P:fatty acid metabolic process"/>
    <property type="evidence" value="ECO:0007669"/>
    <property type="project" value="InterPro"/>
</dbReference>
<dbReference type="EMBL" id="UINC01143176">
    <property type="protein sequence ID" value="SVD31947.1"/>
    <property type="molecule type" value="Genomic_DNA"/>
</dbReference>
<evidence type="ECO:0000259" key="1">
    <source>
        <dbReference type="Pfam" id="PF02737"/>
    </source>
</evidence>
<reference evidence="2" key="1">
    <citation type="submission" date="2018-05" db="EMBL/GenBank/DDBJ databases">
        <authorList>
            <person name="Lanie J.A."/>
            <person name="Ng W.-L."/>
            <person name="Kazmierczak K.M."/>
            <person name="Andrzejewski T.M."/>
            <person name="Davidsen T.M."/>
            <person name="Wayne K.J."/>
            <person name="Tettelin H."/>
            <person name="Glass J.I."/>
            <person name="Rusch D."/>
            <person name="Podicherti R."/>
            <person name="Tsui H.-C.T."/>
            <person name="Winkler M.E."/>
        </authorList>
    </citation>
    <scope>NUCLEOTIDE SEQUENCE</scope>
</reference>
<accession>A0A382UD38</accession>
<gene>
    <name evidence="2" type="ORF">METZ01_LOCUS384801</name>
</gene>
<dbReference type="InterPro" id="IPR006176">
    <property type="entry name" value="3-OHacyl-CoA_DH_NAD-bd"/>
</dbReference>
<dbReference type="AlphaFoldDB" id="A0A382UD38"/>
<dbReference type="SUPFAM" id="SSF51735">
    <property type="entry name" value="NAD(P)-binding Rossmann-fold domains"/>
    <property type="match status" value="1"/>
</dbReference>
<name>A0A382UD38_9ZZZZ</name>
<dbReference type="Gene3D" id="3.40.50.720">
    <property type="entry name" value="NAD(P)-binding Rossmann-like Domain"/>
    <property type="match status" value="1"/>
</dbReference>
<dbReference type="GO" id="GO:0016491">
    <property type="term" value="F:oxidoreductase activity"/>
    <property type="evidence" value="ECO:0007669"/>
    <property type="project" value="TreeGrafter"/>
</dbReference>
<feature type="non-terminal residue" evidence="2">
    <location>
        <position position="218"/>
    </location>
</feature>
<organism evidence="2">
    <name type="scientific">marine metagenome</name>
    <dbReference type="NCBI Taxonomy" id="408172"/>
    <lineage>
        <taxon>unclassified sequences</taxon>
        <taxon>metagenomes</taxon>
        <taxon>ecological metagenomes</taxon>
    </lineage>
</organism>
<protein>
    <recommendedName>
        <fullName evidence="1">3-hydroxyacyl-CoA dehydrogenase NAD binding domain-containing protein</fullName>
    </recommendedName>
</protein>
<dbReference type="InterPro" id="IPR036291">
    <property type="entry name" value="NAD(P)-bd_dom_sf"/>
</dbReference>
<dbReference type="PANTHER" id="PTHR48075">
    <property type="entry name" value="3-HYDROXYACYL-COA DEHYDROGENASE FAMILY PROTEIN"/>
    <property type="match status" value="1"/>
</dbReference>
<dbReference type="Pfam" id="PF02737">
    <property type="entry name" value="3HCDH_N"/>
    <property type="match status" value="1"/>
</dbReference>
<dbReference type="PANTHER" id="PTHR48075:SF5">
    <property type="entry name" value="3-HYDROXYBUTYRYL-COA DEHYDROGENASE"/>
    <property type="match status" value="1"/>
</dbReference>